<dbReference type="Proteomes" id="UP000774283">
    <property type="component" value="Unassembled WGS sequence"/>
</dbReference>
<gene>
    <name evidence="1" type="ORF">HF995_07965</name>
</gene>
<sequence length="73" mass="8096">MVDADEFGHWCDAQSAPRGTVVRRVTHEPFGGRPTVLKAGGRRYRCVRCSHAWRRTPLRRRPVGEAVANGGAP</sequence>
<dbReference type="EMBL" id="JAAXOW010000002">
    <property type="protein sequence ID" value="NKX93209.1"/>
    <property type="molecule type" value="Genomic_DNA"/>
</dbReference>
<evidence type="ECO:0000313" key="2">
    <source>
        <dbReference type="Proteomes" id="UP000774283"/>
    </source>
</evidence>
<keyword evidence="2" id="KW-1185">Reference proteome</keyword>
<reference evidence="1 2" key="1">
    <citation type="submission" date="2020-04" db="EMBL/GenBank/DDBJ databases">
        <title>MicrobeNet Type strains.</title>
        <authorList>
            <person name="Nicholson A.C."/>
        </authorList>
    </citation>
    <scope>NUCLEOTIDE SEQUENCE [LARGE SCALE GENOMIC DNA]</scope>
    <source>
        <strain evidence="1 2">ATCC BAA-789</strain>
    </source>
</reference>
<dbReference type="AlphaFoldDB" id="A0A9X5FFA3"/>
<proteinExistence type="predicted"/>
<organism evidence="1 2">
    <name type="scientific">Sanguibacter hominis ATCC BAA-789</name>
    <dbReference type="NCBI Taxonomy" id="1312740"/>
    <lineage>
        <taxon>Bacteria</taxon>
        <taxon>Bacillati</taxon>
        <taxon>Actinomycetota</taxon>
        <taxon>Actinomycetes</taxon>
        <taxon>Micrococcales</taxon>
        <taxon>Sanguibacteraceae</taxon>
        <taxon>Sanguibacter</taxon>
    </lineage>
</organism>
<evidence type="ECO:0000313" key="1">
    <source>
        <dbReference type="EMBL" id="NKX93209.1"/>
    </source>
</evidence>
<accession>A0A9X5FFA3</accession>
<name>A0A9X5FFA3_9MICO</name>
<protein>
    <submittedName>
        <fullName evidence="1">Uncharacterized protein</fullName>
    </submittedName>
</protein>
<comment type="caution">
    <text evidence="1">The sequence shown here is derived from an EMBL/GenBank/DDBJ whole genome shotgun (WGS) entry which is preliminary data.</text>
</comment>